<dbReference type="InterPro" id="IPR029039">
    <property type="entry name" value="Flavoprotein-like_sf"/>
</dbReference>
<comment type="similarity">
    <text evidence="1">Belongs to the NAD(P)H dehydrogenase (quinone) family.</text>
</comment>
<dbReference type="Proteomes" id="UP001057868">
    <property type="component" value="Unassembled WGS sequence"/>
</dbReference>
<evidence type="ECO:0000259" key="3">
    <source>
        <dbReference type="Pfam" id="PF02525"/>
    </source>
</evidence>
<evidence type="ECO:0000256" key="1">
    <source>
        <dbReference type="ARBA" id="ARBA00006252"/>
    </source>
</evidence>
<dbReference type="AlphaFoldDB" id="A0A9W5Y5S1"/>
<dbReference type="SUPFAM" id="SSF52218">
    <property type="entry name" value="Flavoproteins"/>
    <property type="match status" value="1"/>
</dbReference>
<feature type="domain" description="Flavodoxin-like fold" evidence="3">
    <location>
        <begin position="1"/>
        <end position="181"/>
    </location>
</feature>
<reference evidence="4" key="1">
    <citation type="journal article" date="2023" name="Int. J. Syst. Evol. Microbiol.">
        <title>&lt;i&gt;Clostridium folliculivorans&lt;/i&gt; sp. nov., isolated from soil samples of an organic paddy in Japan.</title>
        <authorList>
            <person name="Tazawa J."/>
            <person name="Kobayashi H."/>
            <person name="Tanizawa Y."/>
            <person name="Uchino A."/>
            <person name="Tanaka F."/>
            <person name="Urashima Y."/>
            <person name="Miura S."/>
            <person name="Sakamoto M."/>
            <person name="Ohkuma M."/>
            <person name="Tohno M."/>
        </authorList>
    </citation>
    <scope>NUCLEOTIDE SEQUENCE</scope>
    <source>
        <strain evidence="4">D1-1</strain>
    </source>
</reference>
<dbReference type="GO" id="GO:0005829">
    <property type="term" value="C:cytosol"/>
    <property type="evidence" value="ECO:0007669"/>
    <property type="project" value="TreeGrafter"/>
</dbReference>
<accession>A0A9W5Y5S1</accession>
<gene>
    <name evidence="4" type="ORF">CFOLD11_39090</name>
</gene>
<dbReference type="Pfam" id="PF02525">
    <property type="entry name" value="Flavodoxin_2"/>
    <property type="match status" value="1"/>
</dbReference>
<sequence>MNNLVVFAHPNQQSFCKGIVDTVVKASEEAGANVKVRDLYQMQFCPLLKPDDFVAFQSGGTPADIKEEQEQIKWADVITFVFPVWWASMPAILKGYIDRVFSYGFAYEYVNGAPNGLLKGKKVVIFCTTGTPNEMYAASGMHKSMEQTIGQGIFNFSGIKAVDQTFFGAVPYVTDEIRKDYLGDVRRIITQNISHTVRVPIES</sequence>
<evidence type="ECO:0000313" key="4">
    <source>
        <dbReference type="EMBL" id="GKU27082.1"/>
    </source>
</evidence>
<dbReference type="PANTHER" id="PTHR10204:SF34">
    <property type="entry name" value="NAD(P)H DEHYDROGENASE [QUINONE] 1 ISOFORM 1"/>
    <property type="match status" value="1"/>
</dbReference>
<dbReference type="InterPro" id="IPR051545">
    <property type="entry name" value="NAD(P)H_dehydrogenase_qn"/>
</dbReference>
<protein>
    <submittedName>
        <fullName evidence="4">NAD(P)H dehydrogenase</fullName>
    </submittedName>
</protein>
<comment type="caution">
    <text evidence="4">The sequence shown here is derived from an EMBL/GenBank/DDBJ whole genome shotgun (WGS) entry which is preliminary data.</text>
</comment>
<dbReference type="Gene3D" id="3.40.50.360">
    <property type="match status" value="1"/>
</dbReference>
<evidence type="ECO:0000256" key="2">
    <source>
        <dbReference type="ARBA" id="ARBA00023002"/>
    </source>
</evidence>
<keyword evidence="2" id="KW-0560">Oxidoreductase</keyword>
<proteinExistence type="inferred from homology"/>
<evidence type="ECO:0000313" key="5">
    <source>
        <dbReference type="Proteomes" id="UP001057868"/>
    </source>
</evidence>
<dbReference type="InterPro" id="IPR003680">
    <property type="entry name" value="Flavodoxin_fold"/>
</dbReference>
<organism evidence="4 5">
    <name type="scientific">Clostridium folliculivorans</name>
    <dbReference type="NCBI Taxonomy" id="2886038"/>
    <lineage>
        <taxon>Bacteria</taxon>
        <taxon>Bacillati</taxon>
        <taxon>Bacillota</taxon>
        <taxon>Clostridia</taxon>
        <taxon>Eubacteriales</taxon>
        <taxon>Clostridiaceae</taxon>
        <taxon>Clostridium</taxon>
    </lineage>
</organism>
<dbReference type="PANTHER" id="PTHR10204">
    <property type="entry name" value="NAD P H OXIDOREDUCTASE-RELATED"/>
    <property type="match status" value="1"/>
</dbReference>
<name>A0A9W5Y5S1_9CLOT</name>
<dbReference type="GO" id="GO:0003955">
    <property type="term" value="F:NAD(P)H dehydrogenase (quinone) activity"/>
    <property type="evidence" value="ECO:0007669"/>
    <property type="project" value="TreeGrafter"/>
</dbReference>
<dbReference type="EMBL" id="BQXY01000009">
    <property type="protein sequence ID" value="GKU27082.1"/>
    <property type="molecule type" value="Genomic_DNA"/>
</dbReference>
<keyword evidence="5" id="KW-1185">Reference proteome</keyword>
<dbReference type="RefSeq" id="WP_261853958.1">
    <property type="nucleotide sequence ID" value="NZ_BQXY01000009.1"/>
</dbReference>